<dbReference type="GO" id="GO:0008654">
    <property type="term" value="P:phospholipid biosynthetic process"/>
    <property type="evidence" value="ECO:0007669"/>
    <property type="project" value="InterPro"/>
</dbReference>
<dbReference type="Pfam" id="PF01066">
    <property type="entry name" value="CDP-OH_P_transf"/>
    <property type="match status" value="1"/>
</dbReference>
<feature type="transmembrane region" description="Helical" evidence="3">
    <location>
        <begin position="170"/>
        <end position="190"/>
    </location>
</feature>
<evidence type="ECO:0000256" key="1">
    <source>
        <dbReference type="ARBA" id="ARBA00022679"/>
    </source>
</evidence>
<dbReference type="RefSeq" id="WP_139938308.1">
    <property type="nucleotide sequence ID" value="NZ_JBHSYP010000022.1"/>
</dbReference>
<dbReference type="OrthoDB" id="9767918at2"/>
<dbReference type="GO" id="GO:0016020">
    <property type="term" value="C:membrane"/>
    <property type="evidence" value="ECO:0007669"/>
    <property type="project" value="InterPro"/>
</dbReference>
<comment type="caution">
    <text evidence="4">The sequence shown here is derived from an EMBL/GenBank/DDBJ whole genome shotgun (WGS) entry which is preliminary data.</text>
</comment>
<dbReference type="GO" id="GO:0016780">
    <property type="term" value="F:phosphotransferase activity, for other substituted phosphate groups"/>
    <property type="evidence" value="ECO:0007669"/>
    <property type="project" value="InterPro"/>
</dbReference>
<dbReference type="InterPro" id="IPR000462">
    <property type="entry name" value="CDP-OH_P_trans"/>
</dbReference>
<protein>
    <recommendedName>
        <fullName evidence="6">CDP-alcohol phosphatidyltransferase family protein</fullName>
    </recommendedName>
</protein>
<keyword evidence="5" id="KW-1185">Reference proteome</keyword>
<evidence type="ECO:0000256" key="3">
    <source>
        <dbReference type="SAM" id="Phobius"/>
    </source>
</evidence>
<feature type="transmembrane region" description="Helical" evidence="3">
    <location>
        <begin position="262"/>
        <end position="284"/>
    </location>
</feature>
<proteinExistence type="inferred from homology"/>
<name>A0A501PSE7_9PROT</name>
<keyword evidence="1 2" id="KW-0808">Transferase</keyword>
<comment type="similarity">
    <text evidence="2">Belongs to the CDP-alcohol phosphatidyltransferase class-I family.</text>
</comment>
<gene>
    <name evidence="4" type="ORF">FIV46_02975</name>
</gene>
<keyword evidence="3" id="KW-0472">Membrane</keyword>
<dbReference type="Proteomes" id="UP000319148">
    <property type="component" value="Unassembled WGS sequence"/>
</dbReference>
<evidence type="ECO:0000313" key="4">
    <source>
        <dbReference type="EMBL" id="TPD63058.1"/>
    </source>
</evidence>
<evidence type="ECO:0000313" key="5">
    <source>
        <dbReference type="Proteomes" id="UP000319148"/>
    </source>
</evidence>
<keyword evidence="3" id="KW-1133">Transmembrane helix</keyword>
<keyword evidence="3" id="KW-0812">Transmembrane</keyword>
<feature type="transmembrane region" description="Helical" evidence="3">
    <location>
        <begin position="196"/>
        <end position="214"/>
    </location>
</feature>
<organism evidence="4 5">
    <name type="scientific">Emcibacter nanhaiensis</name>
    <dbReference type="NCBI Taxonomy" id="1505037"/>
    <lineage>
        <taxon>Bacteria</taxon>
        <taxon>Pseudomonadati</taxon>
        <taxon>Pseudomonadota</taxon>
        <taxon>Alphaproteobacteria</taxon>
        <taxon>Emcibacterales</taxon>
        <taxon>Emcibacteraceae</taxon>
        <taxon>Emcibacter</taxon>
    </lineage>
</organism>
<sequence length="381" mass="42327">MIRTGSEIQSLGQQLQVCIISSPEGELPILNMTLRRRLFKQLCDLGFEDIFQLGGTGWQLTAMANENNSTIHIYRTLKDLEDNLAPHIPCVTLQDGVVFTDCVLREKLAGVTESCELSTEGGYPAAQYSRAELEKIIFASLSKETDGLVSRTLNRPVSGLISRQLAKADFSPMLFTWLTGLLSLVMVWVLTSDHHFAIVGGCLLFHLVSVLDGVDGEIARSTYKKTAFGAKLDTGLDMTANVLFMVGLQYALWNFYGVEFLYYSGYIIALVLTGILMMTLLLYFGPGGGSFDILAQTIRTRLAHSPFWLSTFNNLNYFFKRDCFAFIFAVVGLLGLERLIPASLIFGLVVWNLAILVNARQILDQKPEKIVPAEPDLNELN</sequence>
<reference evidence="5" key="1">
    <citation type="submission" date="2019-06" db="EMBL/GenBank/DDBJ databases">
        <title>The complete genome of Emcibacter congregatus ZYLT.</title>
        <authorList>
            <person name="Zhao Z."/>
        </authorList>
    </citation>
    <scope>NUCLEOTIDE SEQUENCE [LARGE SCALE GENOMIC DNA]</scope>
    <source>
        <strain evidence="5">MCCC 1A06723</strain>
    </source>
</reference>
<accession>A0A501PSE7</accession>
<dbReference type="PROSITE" id="PS00379">
    <property type="entry name" value="CDP_ALCOHOL_P_TRANSF"/>
    <property type="match status" value="1"/>
</dbReference>
<dbReference type="Gene3D" id="1.20.120.1760">
    <property type="match status" value="1"/>
</dbReference>
<evidence type="ECO:0000256" key="2">
    <source>
        <dbReference type="RuleBase" id="RU003750"/>
    </source>
</evidence>
<feature type="transmembrane region" description="Helical" evidence="3">
    <location>
        <begin position="342"/>
        <end position="359"/>
    </location>
</feature>
<evidence type="ECO:0008006" key="6">
    <source>
        <dbReference type="Google" id="ProtNLM"/>
    </source>
</evidence>
<dbReference type="AlphaFoldDB" id="A0A501PSE7"/>
<dbReference type="EMBL" id="VFIY01000004">
    <property type="protein sequence ID" value="TPD63058.1"/>
    <property type="molecule type" value="Genomic_DNA"/>
</dbReference>
<dbReference type="InterPro" id="IPR043130">
    <property type="entry name" value="CDP-OH_PTrfase_TM_dom"/>
</dbReference>
<dbReference type="InterPro" id="IPR048254">
    <property type="entry name" value="CDP_ALCOHOL_P_TRANSF_CS"/>
</dbReference>
<feature type="transmembrane region" description="Helical" evidence="3">
    <location>
        <begin position="235"/>
        <end position="256"/>
    </location>
</feature>